<feature type="domain" description="Thioredoxin" evidence="8">
    <location>
        <begin position="1"/>
        <end position="99"/>
    </location>
</feature>
<dbReference type="Pfam" id="PF00085">
    <property type="entry name" value="Thioredoxin"/>
    <property type="match status" value="1"/>
</dbReference>
<keyword evidence="5" id="KW-0676">Redox-active center</keyword>
<dbReference type="PANTHER" id="PTHR45663:SF11">
    <property type="entry name" value="GEO12009P1"/>
    <property type="match status" value="1"/>
</dbReference>
<dbReference type="PROSITE" id="PS00194">
    <property type="entry name" value="THIOREDOXIN_1"/>
    <property type="match status" value="1"/>
</dbReference>
<keyword evidence="4" id="KW-1015">Disulfide bond</keyword>
<dbReference type="PROSITE" id="PS51352">
    <property type="entry name" value="THIOREDOXIN_2"/>
    <property type="match status" value="1"/>
</dbReference>
<accession>A0ABV5J5Z2</accession>
<dbReference type="SUPFAM" id="SSF52833">
    <property type="entry name" value="Thioredoxin-like"/>
    <property type="match status" value="1"/>
</dbReference>
<name>A0ABV5J5Z2_9BACT</name>
<dbReference type="CDD" id="cd02947">
    <property type="entry name" value="TRX_family"/>
    <property type="match status" value="1"/>
</dbReference>
<reference evidence="9 10" key="1">
    <citation type="submission" date="2024-09" db="EMBL/GenBank/DDBJ databases">
        <authorList>
            <person name="Sun Q."/>
            <person name="Mori K."/>
        </authorList>
    </citation>
    <scope>NUCLEOTIDE SEQUENCE [LARGE SCALE GENOMIC DNA]</scope>
    <source>
        <strain evidence="9 10">CECT 7682</strain>
    </source>
</reference>
<protein>
    <recommendedName>
        <fullName evidence="6 7">Thioredoxin</fullName>
    </recommendedName>
</protein>
<evidence type="ECO:0000256" key="1">
    <source>
        <dbReference type="ARBA" id="ARBA00008987"/>
    </source>
</evidence>
<evidence type="ECO:0000259" key="8">
    <source>
        <dbReference type="PROSITE" id="PS51352"/>
    </source>
</evidence>
<dbReference type="EMBL" id="JBHMEW010000051">
    <property type="protein sequence ID" value="MFB9211630.1"/>
    <property type="molecule type" value="Genomic_DNA"/>
</dbReference>
<sequence>MKTFKELISGDQLVLVDFFATWCGPCKAMPPILKEVVGQVGNKVKVIKVDVDKNPAAASQFQIRGIPTLILFQKGTQLWRKSGVPSVQELLTTIESHYSKTSA</sequence>
<dbReference type="PRINTS" id="PR00421">
    <property type="entry name" value="THIOREDOXIN"/>
</dbReference>
<dbReference type="RefSeq" id="WP_290248506.1">
    <property type="nucleotide sequence ID" value="NZ_JAUFQT010000001.1"/>
</dbReference>
<evidence type="ECO:0000256" key="5">
    <source>
        <dbReference type="ARBA" id="ARBA00023284"/>
    </source>
</evidence>
<evidence type="ECO:0000313" key="9">
    <source>
        <dbReference type="EMBL" id="MFB9211630.1"/>
    </source>
</evidence>
<organism evidence="9 10">
    <name type="scientific">Echinicola jeungdonensis</name>
    <dbReference type="NCBI Taxonomy" id="709343"/>
    <lineage>
        <taxon>Bacteria</taxon>
        <taxon>Pseudomonadati</taxon>
        <taxon>Bacteroidota</taxon>
        <taxon>Cytophagia</taxon>
        <taxon>Cytophagales</taxon>
        <taxon>Cyclobacteriaceae</taxon>
        <taxon>Echinicola</taxon>
    </lineage>
</organism>
<evidence type="ECO:0000256" key="4">
    <source>
        <dbReference type="ARBA" id="ARBA00023157"/>
    </source>
</evidence>
<keyword evidence="10" id="KW-1185">Reference proteome</keyword>
<gene>
    <name evidence="9" type="primary">trxA</name>
    <name evidence="9" type="ORF">ACFFUR_07420</name>
</gene>
<dbReference type="PANTHER" id="PTHR45663">
    <property type="entry name" value="GEO12009P1"/>
    <property type="match status" value="1"/>
</dbReference>
<dbReference type="InterPro" id="IPR013766">
    <property type="entry name" value="Thioredoxin_domain"/>
</dbReference>
<dbReference type="InterPro" id="IPR017937">
    <property type="entry name" value="Thioredoxin_CS"/>
</dbReference>
<keyword evidence="3" id="KW-0249">Electron transport</keyword>
<dbReference type="InterPro" id="IPR036249">
    <property type="entry name" value="Thioredoxin-like_sf"/>
</dbReference>
<keyword evidence="2" id="KW-0813">Transport</keyword>
<evidence type="ECO:0000256" key="6">
    <source>
        <dbReference type="NCBIfam" id="TIGR01068"/>
    </source>
</evidence>
<comment type="caution">
    <text evidence="9">The sequence shown here is derived from an EMBL/GenBank/DDBJ whole genome shotgun (WGS) entry which is preliminary data.</text>
</comment>
<proteinExistence type="inferred from homology"/>
<dbReference type="PIRSF" id="PIRSF000077">
    <property type="entry name" value="Thioredoxin"/>
    <property type="match status" value="1"/>
</dbReference>
<evidence type="ECO:0000256" key="2">
    <source>
        <dbReference type="ARBA" id="ARBA00022448"/>
    </source>
</evidence>
<evidence type="ECO:0000256" key="3">
    <source>
        <dbReference type="ARBA" id="ARBA00022982"/>
    </source>
</evidence>
<evidence type="ECO:0000313" key="10">
    <source>
        <dbReference type="Proteomes" id="UP001589654"/>
    </source>
</evidence>
<dbReference type="Proteomes" id="UP001589654">
    <property type="component" value="Unassembled WGS sequence"/>
</dbReference>
<evidence type="ECO:0000256" key="7">
    <source>
        <dbReference type="PIRNR" id="PIRNR000077"/>
    </source>
</evidence>
<dbReference type="Gene3D" id="3.40.30.10">
    <property type="entry name" value="Glutaredoxin"/>
    <property type="match status" value="1"/>
</dbReference>
<dbReference type="NCBIfam" id="TIGR01068">
    <property type="entry name" value="thioredoxin"/>
    <property type="match status" value="1"/>
</dbReference>
<dbReference type="InterPro" id="IPR005746">
    <property type="entry name" value="Thioredoxin"/>
</dbReference>
<comment type="similarity">
    <text evidence="1 7">Belongs to the thioredoxin family.</text>
</comment>